<organism evidence="1 2">
    <name type="scientific">Pseudopithomyces chartarum</name>
    <dbReference type="NCBI Taxonomy" id="1892770"/>
    <lineage>
        <taxon>Eukaryota</taxon>
        <taxon>Fungi</taxon>
        <taxon>Dikarya</taxon>
        <taxon>Ascomycota</taxon>
        <taxon>Pezizomycotina</taxon>
        <taxon>Dothideomycetes</taxon>
        <taxon>Pleosporomycetidae</taxon>
        <taxon>Pleosporales</taxon>
        <taxon>Massarineae</taxon>
        <taxon>Didymosphaeriaceae</taxon>
        <taxon>Pseudopithomyces</taxon>
    </lineage>
</organism>
<comment type="caution">
    <text evidence="1">The sequence shown here is derived from an EMBL/GenBank/DDBJ whole genome shotgun (WGS) entry which is preliminary data.</text>
</comment>
<dbReference type="InterPro" id="IPR022085">
    <property type="entry name" value="OpdG"/>
</dbReference>
<name>A0AAN6LQP5_9PLEO</name>
<keyword evidence="2" id="KW-1185">Reference proteome</keyword>
<sequence length="204" mass="23043">MDPTSLAALRASSQKTEEQPEFKIIQTFIEQLSADTEETVDKIVEITLADVENEESMHYFYVAASVIELARRGYDKKTSQEAQRDENLHAFVARLAGYPSDQRVDLSAYSQLNINDAFHLETGKIPPGCAVHTVRLACWWFVFAASTLWGKVQDPKDEDWYPDIWNAYKSGITATQASMRNTETKDLLARAMEEIKKAEEGNAT</sequence>
<evidence type="ECO:0000313" key="2">
    <source>
        <dbReference type="Proteomes" id="UP001280581"/>
    </source>
</evidence>
<protein>
    <submittedName>
        <fullName evidence="1">Uncharacterized protein</fullName>
    </submittedName>
</protein>
<reference evidence="1 2" key="1">
    <citation type="submission" date="2021-02" db="EMBL/GenBank/DDBJ databases">
        <title>Genome assembly of Pseudopithomyces chartarum.</title>
        <authorList>
            <person name="Jauregui R."/>
            <person name="Singh J."/>
            <person name="Voisey C."/>
        </authorList>
    </citation>
    <scope>NUCLEOTIDE SEQUENCE [LARGE SCALE GENOMIC DNA]</scope>
    <source>
        <strain evidence="1 2">AGR01</strain>
    </source>
</reference>
<evidence type="ECO:0000313" key="1">
    <source>
        <dbReference type="EMBL" id="KAK3201671.1"/>
    </source>
</evidence>
<dbReference type="EMBL" id="WVTA01000015">
    <property type="protein sequence ID" value="KAK3201671.1"/>
    <property type="molecule type" value="Genomic_DNA"/>
</dbReference>
<dbReference type="Proteomes" id="UP001280581">
    <property type="component" value="Unassembled WGS sequence"/>
</dbReference>
<gene>
    <name evidence="1" type="ORF">GRF29_164g214512</name>
</gene>
<accession>A0AAN6LQP5</accession>
<dbReference type="Pfam" id="PF12311">
    <property type="entry name" value="DUF3632"/>
    <property type="match status" value="1"/>
</dbReference>
<proteinExistence type="predicted"/>
<dbReference type="AlphaFoldDB" id="A0AAN6LQP5"/>